<reference evidence="2 3" key="1">
    <citation type="submission" date="2018-06" db="EMBL/GenBank/DDBJ databases">
        <title>Comparative genomics of Bradyrhizobium nodulating Arachidis hypogaea.</title>
        <authorList>
            <person name="Li Y."/>
        </authorList>
    </citation>
    <scope>NUCLEOTIDE SEQUENCE [LARGE SCALE GENOMIC DNA]</scope>
    <source>
        <strain evidence="2 3">CCBAU 051107</strain>
    </source>
</reference>
<keyword evidence="1" id="KW-0472">Membrane</keyword>
<organism evidence="2 3">
    <name type="scientific">Bradyrhizobium arachidis</name>
    <dbReference type="NCBI Taxonomy" id="858423"/>
    <lineage>
        <taxon>Bacteria</taxon>
        <taxon>Pseudomonadati</taxon>
        <taxon>Pseudomonadota</taxon>
        <taxon>Alphaproteobacteria</taxon>
        <taxon>Hyphomicrobiales</taxon>
        <taxon>Nitrobacteraceae</taxon>
        <taxon>Bradyrhizobium</taxon>
    </lineage>
</organism>
<evidence type="ECO:0000313" key="2">
    <source>
        <dbReference type="EMBL" id="QOZ72843.1"/>
    </source>
</evidence>
<dbReference type="RefSeq" id="WP_092212105.1">
    <property type="nucleotide sequence ID" value="NZ_CP030050.1"/>
</dbReference>
<dbReference type="Proteomes" id="UP000594015">
    <property type="component" value="Chromosome"/>
</dbReference>
<protein>
    <submittedName>
        <fullName evidence="2">Uncharacterized protein</fullName>
    </submittedName>
</protein>
<dbReference type="AlphaFoldDB" id="A0AAE7P085"/>
<accession>A0AAE7P085</accession>
<dbReference type="KEGG" id="barh:WN72_46180"/>
<keyword evidence="1" id="KW-0812">Transmembrane</keyword>
<gene>
    <name evidence="2" type="ORF">WN72_46180</name>
</gene>
<evidence type="ECO:0000313" key="3">
    <source>
        <dbReference type="Proteomes" id="UP000594015"/>
    </source>
</evidence>
<name>A0AAE7P085_9BRAD</name>
<evidence type="ECO:0000256" key="1">
    <source>
        <dbReference type="SAM" id="Phobius"/>
    </source>
</evidence>
<sequence>MLPSKIPARSRQVRSYDLITPDGRTYRFPPPTLLQRLLRWAVGHAETMAISAAILALIYVAGFVAEAFDQSVFDACNDQVGMRGVGYAFG</sequence>
<keyword evidence="1" id="KW-1133">Transmembrane helix</keyword>
<feature type="transmembrane region" description="Helical" evidence="1">
    <location>
        <begin position="37"/>
        <end position="61"/>
    </location>
</feature>
<proteinExistence type="predicted"/>
<dbReference type="EMBL" id="CP030050">
    <property type="protein sequence ID" value="QOZ72843.1"/>
    <property type="molecule type" value="Genomic_DNA"/>
</dbReference>